<name>A0A915CNG6_9BILA</name>
<keyword evidence="1" id="KW-1133">Transmembrane helix</keyword>
<feature type="transmembrane region" description="Helical" evidence="1">
    <location>
        <begin position="50"/>
        <end position="68"/>
    </location>
</feature>
<dbReference type="AlphaFoldDB" id="A0A915CNG6"/>
<organism evidence="2 3">
    <name type="scientific">Ditylenchus dipsaci</name>
    <dbReference type="NCBI Taxonomy" id="166011"/>
    <lineage>
        <taxon>Eukaryota</taxon>
        <taxon>Metazoa</taxon>
        <taxon>Ecdysozoa</taxon>
        <taxon>Nematoda</taxon>
        <taxon>Chromadorea</taxon>
        <taxon>Rhabditida</taxon>
        <taxon>Tylenchina</taxon>
        <taxon>Tylenchomorpha</taxon>
        <taxon>Sphaerularioidea</taxon>
        <taxon>Anguinidae</taxon>
        <taxon>Anguininae</taxon>
        <taxon>Ditylenchus</taxon>
    </lineage>
</organism>
<keyword evidence="2" id="KW-1185">Reference proteome</keyword>
<dbReference type="Proteomes" id="UP000887574">
    <property type="component" value="Unplaced"/>
</dbReference>
<dbReference type="WBParaSite" id="jg10504">
    <property type="protein sequence ID" value="jg10504"/>
    <property type="gene ID" value="jg10504"/>
</dbReference>
<evidence type="ECO:0000313" key="2">
    <source>
        <dbReference type="Proteomes" id="UP000887574"/>
    </source>
</evidence>
<keyword evidence="1" id="KW-0472">Membrane</keyword>
<reference evidence="3" key="1">
    <citation type="submission" date="2022-11" db="UniProtKB">
        <authorList>
            <consortium name="WormBaseParasite"/>
        </authorList>
    </citation>
    <scope>IDENTIFICATION</scope>
</reference>
<evidence type="ECO:0000256" key="1">
    <source>
        <dbReference type="SAM" id="Phobius"/>
    </source>
</evidence>
<sequence>MDNCSAEQALLEEVVEESWAVNWARTESNQTTEKAAVSLRHTNSSGQKTIVLLLLLLLLLFIASHTFTTCPIKSLCESSSGSWARALIRECAVAADL</sequence>
<keyword evidence="1" id="KW-0812">Transmembrane</keyword>
<proteinExistence type="predicted"/>
<evidence type="ECO:0000313" key="3">
    <source>
        <dbReference type="WBParaSite" id="jg10504"/>
    </source>
</evidence>
<protein>
    <submittedName>
        <fullName evidence="3">Uncharacterized protein</fullName>
    </submittedName>
</protein>
<accession>A0A915CNG6</accession>